<dbReference type="SUPFAM" id="SSF52047">
    <property type="entry name" value="RNI-like"/>
    <property type="match status" value="1"/>
</dbReference>
<gene>
    <name evidence="6" type="primary">Contig13310.g14200</name>
    <name evidence="6" type="ORF">STYLEM_16692</name>
</gene>
<feature type="coiled-coil region" evidence="4">
    <location>
        <begin position="399"/>
        <end position="458"/>
    </location>
</feature>
<dbReference type="InterPro" id="IPR032675">
    <property type="entry name" value="LRR_dom_sf"/>
</dbReference>
<proteinExistence type="predicted"/>
<protein>
    <recommendedName>
        <fullName evidence="8">Leucine Rich Repeat family protein</fullName>
    </recommendedName>
</protein>
<feature type="coiled-coil region" evidence="4">
    <location>
        <begin position="225"/>
        <end position="340"/>
    </location>
</feature>
<dbReference type="InParanoid" id="A0A078AZR1"/>
<keyword evidence="3" id="KW-0206">Cytoskeleton</keyword>
<dbReference type="Proteomes" id="UP000039865">
    <property type="component" value="Unassembled WGS sequence"/>
</dbReference>
<evidence type="ECO:0000256" key="5">
    <source>
        <dbReference type="SAM" id="MobiDB-lite"/>
    </source>
</evidence>
<dbReference type="Gene3D" id="3.80.10.10">
    <property type="entry name" value="Ribonuclease Inhibitor"/>
    <property type="match status" value="2"/>
</dbReference>
<evidence type="ECO:0000313" key="7">
    <source>
        <dbReference type="Proteomes" id="UP000039865"/>
    </source>
</evidence>
<dbReference type="AlphaFoldDB" id="A0A078AZR1"/>
<evidence type="ECO:0000256" key="4">
    <source>
        <dbReference type="SAM" id="Coils"/>
    </source>
</evidence>
<evidence type="ECO:0000256" key="1">
    <source>
        <dbReference type="ARBA" id="ARBA00004245"/>
    </source>
</evidence>
<dbReference type="EMBL" id="CCKQ01015749">
    <property type="protein sequence ID" value="CDW87586.1"/>
    <property type="molecule type" value="Genomic_DNA"/>
</dbReference>
<keyword evidence="4" id="KW-0175">Coiled coil</keyword>
<dbReference type="Pfam" id="PF13516">
    <property type="entry name" value="LRR_6"/>
    <property type="match status" value="3"/>
</dbReference>
<comment type="subcellular location">
    <subcellularLocation>
        <location evidence="1">Cytoplasm</location>
        <location evidence="1">Cytoskeleton</location>
    </subcellularLocation>
</comment>
<keyword evidence="2" id="KW-0963">Cytoplasm</keyword>
<evidence type="ECO:0000313" key="6">
    <source>
        <dbReference type="EMBL" id="CDW87586.1"/>
    </source>
</evidence>
<sequence length="655" mass="75612">MSQNQHINFEESLQSVDLNQRLLIKLESLKTSPVVVLQDHYLGDEGCRVLVEYYKQNPHTHISKLDLKGNNIGERGAIFLAQLLSENDSIKKLSLEWNNIGQTDGGLQAICQSLIHNTSLQELDLRNNRIQQSSAQYLGELIKSNRVLKRLDLKWNDIGRAGAQILLEAMKDNSAIQYIELNGNKNVDEVVRIMDSFLQRNRGEMAGLRNLLQEGIPGESNEVPFEILQKEKDFAEDIKAKYEAQVIAHKRTEKKTKEVERQLENERRKFKTANSELVRSLEEEKIARKLIESNLSKLKEDFARQELDKDKLLADISIKYDKVKIERAQYELELNKTRDAQLRGQQVYADKIATLEDQLSKSQSLYLELDESSKAQISKLRQDSQESVSEMHRKYEASLRQKTDSLRSALNEVDQLRQQITILKSELLEKKAEEEIRLNEKVKELNQLQRQFHDAVVQEQESKLRMGQVQQDKLNKFQESAKQDLDKQNQSHLKDLDQMEVKLNRLRDEKANESREAAKIQQAKQQLENSMKNLQSEAEKLKHEKSEIQNQLKFIQDKEVSLKDNIKKEQQGEIQSLQQQNQSLQKRVQEQEQALLLSRKENQQLRQDFDRLGDTIQQKVQETLDQAFLNINAAVGAGGVGGGRAGTASNVSRRF</sequence>
<dbReference type="PANTHER" id="PTHR24107">
    <property type="entry name" value="YNEIN REGULATORY COMPLEX SUBUNIT 5"/>
    <property type="match status" value="1"/>
</dbReference>
<evidence type="ECO:0008006" key="8">
    <source>
        <dbReference type="Google" id="ProtNLM"/>
    </source>
</evidence>
<name>A0A078AZR1_STYLE</name>
<evidence type="ECO:0000256" key="3">
    <source>
        <dbReference type="ARBA" id="ARBA00023212"/>
    </source>
</evidence>
<dbReference type="OMA" id="EYSMWES"/>
<evidence type="ECO:0000256" key="2">
    <source>
        <dbReference type="ARBA" id="ARBA00022490"/>
    </source>
</evidence>
<dbReference type="SMART" id="SM00368">
    <property type="entry name" value="LRR_RI"/>
    <property type="match status" value="4"/>
</dbReference>
<feature type="region of interest" description="Disordered" evidence="5">
    <location>
        <begin position="480"/>
        <end position="500"/>
    </location>
</feature>
<accession>A0A078AZR1</accession>
<dbReference type="PANTHER" id="PTHR24107:SF2">
    <property type="entry name" value="NLR FAMILY CARD DOMAIN CONTAINING 3"/>
    <property type="match status" value="1"/>
</dbReference>
<dbReference type="InterPro" id="IPR052410">
    <property type="entry name" value="DRC5"/>
</dbReference>
<dbReference type="GO" id="GO:0005856">
    <property type="term" value="C:cytoskeleton"/>
    <property type="evidence" value="ECO:0007669"/>
    <property type="project" value="UniProtKB-SubCell"/>
</dbReference>
<reference evidence="6 7" key="1">
    <citation type="submission" date="2014-06" db="EMBL/GenBank/DDBJ databases">
        <authorList>
            <person name="Swart Estienne"/>
        </authorList>
    </citation>
    <scope>NUCLEOTIDE SEQUENCE [LARGE SCALE GENOMIC DNA]</scope>
    <source>
        <strain evidence="6 7">130c</strain>
    </source>
</reference>
<dbReference type="InterPro" id="IPR001611">
    <property type="entry name" value="Leu-rich_rpt"/>
</dbReference>
<dbReference type="OrthoDB" id="441653at2759"/>
<keyword evidence="7" id="KW-1185">Reference proteome</keyword>
<organism evidence="6 7">
    <name type="scientific">Stylonychia lemnae</name>
    <name type="common">Ciliate</name>
    <dbReference type="NCBI Taxonomy" id="5949"/>
    <lineage>
        <taxon>Eukaryota</taxon>
        <taxon>Sar</taxon>
        <taxon>Alveolata</taxon>
        <taxon>Ciliophora</taxon>
        <taxon>Intramacronucleata</taxon>
        <taxon>Spirotrichea</taxon>
        <taxon>Stichotrichia</taxon>
        <taxon>Sporadotrichida</taxon>
        <taxon>Oxytrichidae</taxon>
        <taxon>Stylonychinae</taxon>
        <taxon>Stylonychia</taxon>
    </lineage>
</organism>